<reference evidence="1 2" key="1">
    <citation type="submission" date="2018-08" db="EMBL/GenBank/DDBJ databases">
        <title>Sequencing the genomes of 1000 actinobacteria strains.</title>
        <authorList>
            <person name="Klenk H.-P."/>
        </authorList>
    </citation>
    <scope>NUCLEOTIDE SEQUENCE [LARGE SCALE GENOMIC DNA]</scope>
    <source>
        <strain evidence="1 2">DSM 44099</strain>
    </source>
</reference>
<keyword evidence="2" id="KW-1185">Reference proteome</keyword>
<evidence type="ECO:0000313" key="2">
    <source>
        <dbReference type="Proteomes" id="UP000256913"/>
    </source>
</evidence>
<evidence type="ECO:0000313" key="1">
    <source>
        <dbReference type="EMBL" id="REF94362.1"/>
    </source>
</evidence>
<dbReference type="EMBL" id="QUMQ01000001">
    <property type="protein sequence ID" value="REF94362.1"/>
    <property type="molecule type" value="Genomic_DNA"/>
</dbReference>
<dbReference type="AlphaFoldDB" id="A0A3D9ZD34"/>
<dbReference type="Proteomes" id="UP000256913">
    <property type="component" value="Unassembled WGS sequence"/>
</dbReference>
<proteinExistence type="predicted"/>
<comment type="caution">
    <text evidence="1">The sequence shown here is derived from an EMBL/GenBank/DDBJ whole genome shotgun (WGS) entry which is preliminary data.</text>
</comment>
<organism evidence="1 2">
    <name type="scientific">Asanoa ferruginea</name>
    <dbReference type="NCBI Taxonomy" id="53367"/>
    <lineage>
        <taxon>Bacteria</taxon>
        <taxon>Bacillati</taxon>
        <taxon>Actinomycetota</taxon>
        <taxon>Actinomycetes</taxon>
        <taxon>Micromonosporales</taxon>
        <taxon>Micromonosporaceae</taxon>
        <taxon>Asanoa</taxon>
    </lineage>
</organism>
<sequence>MAACAEYYPGRRAVCRSLGQGQSRGPCTLRFRASTRYGGAVIWLPKSSVELNAIGHQIMVRDPETLLHAVDELISVGSEVSNLKIRAGEHLAALMLTAVCGPPTSIDTVGQVDLLFDREALTSHDWCFGAAGRAAVEVKSYAGVFREVESRIRPGDLHAVTIRSALDILLDASPQIDRAIDALERKTGPQISRNVFLVIHMFDAVAVEAYDEMPFIGHRLPLVAPSVGLDTLWILWHPGMLTMWSKNDQRWIDVIFANEDPFAEEADEMDIIQQAEETFLSATGHRGDSPWLYKLVQLPESMKDL</sequence>
<protein>
    <submittedName>
        <fullName evidence="1">Uncharacterized protein</fullName>
    </submittedName>
</protein>
<accession>A0A3D9ZD34</accession>
<gene>
    <name evidence="1" type="ORF">DFJ67_0281</name>
</gene>
<name>A0A3D9ZD34_9ACTN</name>